<accession>A0AAP3AM31</accession>
<dbReference type="AlphaFoldDB" id="A0AAP3AM31"/>
<organism evidence="1 2">
    <name type="scientific">Riemerella anatipestifer</name>
    <name type="common">Moraxella anatipestifer</name>
    <dbReference type="NCBI Taxonomy" id="34085"/>
    <lineage>
        <taxon>Bacteria</taxon>
        <taxon>Pseudomonadati</taxon>
        <taxon>Bacteroidota</taxon>
        <taxon>Flavobacteriia</taxon>
        <taxon>Flavobacteriales</taxon>
        <taxon>Weeksellaceae</taxon>
        <taxon>Riemerella</taxon>
    </lineage>
</organism>
<sequence length="105" mass="12331">MANIQQNLETLKFNDFGFNYKSRNTTPTVWFAIDEDDTVLVTVDEFGEVCITDENLYPKDLQMSEEAQKGWVNIAKQKLYENQEGEDLELEYHLADLKNELYKNK</sequence>
<evidence type="ECO:0000313" key="1">
    <source>
        <dbReference type="EMBL" id="MCW0524167.1"/>
    </source>
</evidence>
<name>A0AAP3AM31_RIEAN</name>
<dbReference type="RefSeq" id="WP_214194215.1">
    <property type="nucleotide sequence ID" value="NZ_CP081925.1"/>
</dbReference>
<reference evidence="1" key="1">
    <citation type="submission" date="2022-10" db="EMBL/GenBank/DDBJ databases">
        <title>Sifting through the core-genome to identify putative cross-protective antigens against Riemerella anatipestifer.</title>
        <authorList>
            <person name="Zheng X."/>
            <person name="Zhang W."/>
        </authorList>
    </citation>
    <scope>NUCLEOTIDE SEQUENCE</scope>
    <source>
        <strain evidence="1">ZWRA178</strain>
    </source>
</reference>
<protein>
    <submittedName>
        <fullName evidence="1">Uncharacterized protein</fullName>
    </submittedName>
</protein>
<proteinExistence type="predicted"/>
<dbReference type="Proteomes" id="UP001207440">
    <property type="component" value="Unassembled WGS sequence"/>
</dbReference>
<dbReference type="EMBL" id="JAOZYT010000043">
    <property type="protein sequence ID" value="MCW0524167.1"/>
    <property type="molecule type" value="Genomic_DNA"/>
</dbReference>
<evidence type="ECO:0000313" key="2">
    <source>
        <dbReference type="Proteomes" id="UP001207440"/>
    </source>
</evidence>
<gene>
    <name evidence="1" type="ORF">OKE68_07570</name>
</gene>
<comment type="caution">
    <text evidence="1">The sequence shown here is derived from an EMBL/GenBank/DDBJ whole genome shotgun (WGS) entry which is preliminary data.</text>
</comment>